<name>A0A561SWC1_9PSEU</name>
<feature type="region of interest" description="Disordered" evidence="1">
    <location>
        <begin position="38"/>
        <end position="100"/>
    </location>
</feature>
<sequence>MTEPVDTTLPAGPPLADLVCADPELLRAEFDSIIAANYATTSDALDPRPPRRPPSGAAGYHPWPVRPRRRAASPGEPGGPGHPRPRPRQRGPPRPVHPPV</sequence>
<protein>
    <submittedName>
        <fullName evidence="2">Uncharacterized protein</fullName>
    </submittedName>
</protein>
<dbReference type="RefSeq" id="WP_147258049.1">
    <property type="nucleotide sequence ID" value="NZ_VIWU01000001.1"/>
</dbReference>
<accession>A0A561SWC1</accession>
<evidence type="ECO:0000256" key="1">
    <source>
        <dbReference type="SAM" id="MobiDB-lite"/>
    </source>
</evidence>
<evidence type="ECO:0000313" key="3">
    <source>
        <dbReference type="Proteomes" id="UP000321261"/>
    </source>
</evidence>
<evidence type="ECO:0000313" key="2">
    <source>
        <dbReference type="EMBL" id="TWF79160.1"/>
    </source>
</evidence>
<proteinExistence type="predicted"/>
<reference evidence="2 3" key="1">
    <citation type="submission" date="2019-06" db="EMBL/GenBank/DDBJ databases">
        <title>Sequencing the genomes of 1000 actinobacteria strains.</title>
        <authorList>
            <person name="Klenk H.-P."/>
        </authorList>
    </citation>
    <scope>NUCLEOTIDE SEQUENCE [LARGE SCALE GENOMIC DNA]</scope>
    <source>
        <strain evidence="2 3">DSM 45671</strain>
    </source>
</reference>
<organism evidence="2 3">
    <name type="scientific">Pseudonocardia hierapolitana</name>
    <dbReference type="NCBI Taxonomy" id="1128676"/>
    <lineage>
        <taxon>Bacteria</taxon>
        <taxon>Bacillati</taxon>
        <taxon>Actinomycetota</taxon>
        <taxon>Actinomycetes</taxon>
        <taxon>Pseudonocardiales</taxon>
        <taxon>Pseudonocardiaceae</taxon>
        <taxon>Pseudonocardia</taxon>
    </lineage>
</organism>
<comment type="caution">
    <text evidence="2">The sequence shown here is derived from an EMBL/GenBank/DDBJ whole genome shotgun (WGS) entry which is preliminary data.</text>
</comment>
<keyword evidence="3" id="KW-1185">Reference proteome</keyword>
<dbReference type="AlphaFoldDB" id="A0A561SWC1"/>
<dbReference type="EMBL" id="VIWU01000001">
    <property type="protein sequence ID" value="TWF79160.1"/>
    <property type="molecule type" value="Genomic_DNA"/>
</dbReference>
<dbReference type="Proteomes" id="UP000321261">
    <property type="component" value="Unassembled WGS sequence"/>
</dbReference>
<gene>
    <name evidence="2" type="ORF">FHX44_115088</name>
</gene>